<keyword evidence="4 8" id="KW-0479">Metal-binding</keyword>
<dbReference type="InterPro" id="IPR002401">
    <property type="entry name" value="Cyt_P450_E_grp-I"/>
</dbReference>
<dbReference type="CDD" id="cd11072">
    <property type="entry name" value="CYP71-like"/>
    <property type="match status" value="1"/>
</dbReference>
<comment type="similarity">
    <text evidence="2 9">Belongs to the cytochrome P450 family.</text>
</comment>
<dbReference type="InterPro" id="IPR001128">
    <property type="entry name" value="Cyt_P450"/>
</dbReference>
<dbReference type="PRINTS" id="PR00463">
    <property type="entry name" value="EP450I"/>
</dbReference>
<dbReference type="PRINTS" id="PR00385">
    <property type="entry name" value="P450"/>
</dbReference>
<dbReference type="SUPFAM" id="SSF48264">
    <property type="entry name" value="Cytochrome P450"/>
    <property type="match status" value="1"/>
</dbReference>
<dbReference type="GO" id="GO:0004497">
    <property type="term" value="F:monooxygenase activity"/>
    <property type="evidence" value="ECO:0007669"/>
    <property type="project" value="UniProtKB-KW"/>
</dbReference>
<dbReference type="PANTHER" id="PTHR47955:SF15">
    <property type="entry name" value="CYTOCHROME P450 71A2-LIKE"/>
    <property type="match status" value="1"/>
</dbReference>
<accession>A0ABD2YZK1</accession>
<dbReference type="EMBL" id="JBJUIK010000011">
    <property type="protein sequence ID" value="KAL3512699.1"/>
    <property type="molecule type" value="Genomic_DNA"/>
</dbReference>
<feature type="binding site" description="axial binding residue" evidence="8">
    <location>
        <position position="461"/>
    </location>
    <ligand>
        <name>heme</name>
        <dbReference type="ChEBI" id="CHEBI:30413"/>
    </ligand>
    <ligandPart>
        <name>Fe</name>
        <dbReference type="ChEBI" id="CHEBI:18248"/>
    </ligandPart>
</feature>
<evidence type="ECO:0000256" key="4">
    <source>
        <dbReference type="ARBA" id="ARBA00022723"/>
    </source>
</evidence>
<keyword evidence="7 9" id="KW-0503">Monooxygenase</keyword>
<dbReference type="FunFam" id="1.10.630.10:FF:000011">
    <property type="entry name" value="Cytochrome P450 83B1"/>
    <property type="match status" value="1"/>
</dbReference>
<comment type="caution">
    <text evidence="11">The sequence shown here is derived from an EMBL/GenBank/DDBJ whole genome shotgun (WGS) entry which is preliminary data.</text>
</comment>
<evidence type="ECO:0000256" key="6">
    <source>
        <dbReference type="ARBA" id="ARBA00023004"/>
    </source>
</evidence>
<dbReference type="PANTHER" id="PTHR47955">
    <property type="entry name" value="CYTOCHROME P450 FAMILY 71 PROTEIN"/>
    <property type="match status" value="1"/>
</dbReference>
<keyword evidence="10" id="KW-0472">Membrane</keyword>
<organism evidence="11 12">
    <name type="scientific">Cinchona calisaya</name>
    <dbReference type="NCBI Taxonomy" id="153742"/>
    <lineage>
        <taxon>Eukaryota</taxon>
        <taxon>Viridiplantae</taxon>
        <taxon>Streptophyta</taxon>
        <taxon>Embryophyta</taxon>
        <taxon>Tracheophyta</taxon>
        <taxon>Spermatophyta</taxon>
        <taxon>Magnoliopsida</taxon>
        <taxon>eudicotyledons</taxon>
        <taxon>Gunneridae</taxon>
        <taxon>Pentapetalae</taxon>
        <taxon>asterids</taxon>
        <taxon>lamiids</taxon>
        <taxon>Gentianales</taxon>
        <taxon>Rubiaceae</taxon>
        <taxon>Cinchonoideae</taxon>
        <taxon>Cinchoneae</taxon>
        <taxon>Cinchona</taxon>
    </lineage>
</organism>
<evidence type="ECO:0000313" key="12">
    <source>
        <dbReference type="Proteomes" id="UP001630127"/>
    </source>
</evidence>
<evidence type="ECO:0000256" key="3">
    <source>
        <dbReference type="ARBA" id="ARBA00022617"/>
    </source>
</evidence>
<evidence type="ECO:0000256" key="7">
    <source>
        <dbReference type="ARBA" id="ARBA00023033"/>
    </source>
</evidence>
<dbReference type="Proteomes" id="UP001630127">
    <property type="component" value="Unassembled WGS sequence"/>
</dbReference>
<protein>
    <recommendedName>
        <fullName evidence="13">Cytochrome P450</fullName>
    </recommendedName>
</protein>
<keyword evidence="6 8" id="KW-0408">Iron</keyword>
<evidence type="ECO:0000256" key="1">
    <source>
        <dbReference type="ARBA" id="ARBA00001971"/>
    </source>
</evidence>
<dbReference type="InterPro" id="IPR036396">
    <property type="entry name" value="Cyt_P450_sf"/>
</dbReference>
<evidence type="ECO:0000313" key="11">
    <source>
        <dbReference type="EMBL" id="KAL3512699.1"/>
    </source>
</evidence>
<evidence type="ECO:0000256" key="5">
    <source>
        <dbReference type="ARBA" id="ARBA00023002"/>
    </source>
</evidence>
<name>A0ABD2YZK1_9GENT</name>
<feature type="transmembrane region" description="Helical" evidence="10">
    <location>
        <begin position="12"/>
        <end position="31"/>
    </location>
</feature>
<keyword evidence="10" id="KW-1133">Transmembrane helix</keyword>
<proteinExistence type="inferred from homology"/>
<dbReference type="GO" id="GO:0046872">
    <property type="term" value="F:metal ion binding"/>
    <property type="evidence" value="ECO:0007669"/>
    <property type="project" value="UniProtKB-KW"/>
</dbReference>
<gene>
    <name evidence="11" type="ORF">ACH5RR_025416</name>
</gene>
<dbReference type="AlphaFoldDB" id="A0ABD2YZK1"/>
<evidence type="ECO:0008006" key="13">
    <source>
        <dbReference type="Google" id="ProtNLM"/>
    </source>
</evidence>
<dbReference type="Pfam" id="PF00067">
    <property type="entry name" value="p450"/>
    <property type="match status" value="1"/>
</dbReference>
<evidence type="ECO:0000256" key="10">
    <source>
        <dbReference type="SAM" id="Phobius"/>
    </source>
</evidence>
<keyword evidence="3 8" id="KW-0349">Heme</keyword>
<evidence type="ECO:0000256" key="2">
    <source>
        <dbReference type="ARBA" id="ARBA00010617"/>
    </source>
</evidence>
<dbReference type="InterPro" id="IPR017972">
    <property type="entry name" value="Cyt_P450_CS"/>
</dbReference>
<reference evidence="11 12" key="1">
    <citation type="submission" date="2024-11" db="EMBL/GenBank/DDBJ databases">
        <title>A near-complete genome assembly of Cinchona calisaya.</title>
        <authorList>
            <person name="Lian D.C."/>
            <person name="Zhao X.W."/>
            <person name="Wei L."/>
        </authorList>
    </citation>
    <scope>NUCLEOTIDE SEQUENCE [LARGE SCALE GENOMIC DNA]</scope>
    <source>
        <tissue evidence="11">Nenye</tissue>
    </source>
</reference>
<comment type="cofactor">
    <cofactor evidence="1 8">
        <name>heme</name>
        <dbReference type="ChEBI" id="CHEBI:30413"/>
    </cofactor>
</comment>
<keyword evidence="12" id="KW-1185">Reference proteome</keyword>
<sequence>MANSSRLTIDAFLMHPIFFSIFPLIFLWFFLSKYVSNQRKNQPPSPPGLPIIGNLHQLNSLPHYPLQEMAKKYGPIMLLKIGSMPTIIISSADAASQIMKTHDLIFSDRPFSSTANRLLYNMKDISVAPYGEYWRQLKSICVLQLLSNKRVQAFRNIREEETAIMMEKIKDSSSTSTAVNLSEMFVSLTNDVVCRSAFGKKYGEGEKGKKFKLLLAEFLQLLNSGTNLTEFVPWLRWINRVNGFDDRVDRVAKEIDGFLEGVLQERLDGSMENSRSGGEEFGGENREDFLDILLRIYKGNETGVSMDRDSVKAIILDVFSAGTDTTATVAEWTMTEILRHPIVTRKLQDEIRGILGDKQQITEDDLEKMHYFKAVIKESLRLHPPIPLLVPRLAREDVRVMGYEIAAGTTVIINAGAIGRDPSYWDEPEKFKPERFMNSNSVDFKGHDFQLIPFGAGRRGCPGIAFAMASNELVLANMIYKFDWKLPNGAKGEELDMTECPGVAVHRKIPLLAIPTPLS</sequence>
<dbReference type="Gene3D" id="1.10.630.10">
    <property type="entry name" value="Cytochrome P450"/>
    <property type="match status" value="1"/>
</dbReference>
<evidence type="ECO:0000256" key="8">
    <source>
        <dbReference type="PIRSR" id="PIRSR602401-1"/>
    </source>
</evidence>
<keyword evidence="5 9" id="KW-0560">Oxidoreductase</keyword>
<dbReference type="PROSITE" id="PS00086">
    <property type="entry name" value="CYTOCHROME_P450"/>
    <property type="match status" value="1"/>
</dbReference>
<keyword evidence="10" id="KW-0812">Transmembrane</keyword>
<evidence type="ECO:0000256" key="9">
    <source>
        <dbReference type="RuleBase" id="RU000461"/>
    </source>
</evidence>